<comment type="caution">
    <text evidence="2">The sequence shown here is derived from an EMBL/GenBank/DDBJ whole genome shotgun (WGS) entry which is preliminary data.</text>
</comment>
<proteinExistence type="predicted"/>
<dbReference type="InterPro" id="IPR050464">
    <property type="entry name" value="Zeta_carotene_desat/Oxidored"/>
</dbReference>
<dbReference type="Gene3D" id="1.10.405.20">
    <property type="match status" value="1"/>
</dbReference>
<organism evidence="2 3">
    <name type="scientific">Candidatus Thiodiazotropha lotti</name>
    <dbReference type="NCBI Taxonomy" id="2792787"/>
    <lineage>
        <taxon>Bacteria</taxon>
        <taxon>Pseudomonadati</taxon>
        <taxon>Pseudomonadota</taxon>
        <taxon>Gammaproteobacteria</taxon>
        <taxon>Chromatiales</taxon>
        <taxon>Sedimenticolaceae</taxon>
        <taxon>Candidatus Thiodiazotropha</taxon>
    </lineage>
</organism>
<dbReference type="EMBL" id="JAEPDI010000001">
    <property type="protein sequence ID" value="MCG7938026.1"/>
    <property type="molecule type" value="Genomic_DNA"/>
</dbReference>
<dbReference type="GO" id="GO:0016491">
    <property type="term" value="F:oxidoreductase activity"/>
    <property type="evidence" value="ECO:0007669"/>
    <property type="project" value="InterPro"/>
</dbReference>
<evidence type="ECO:0000313" key="2">
    <source>
        <dbReference type="EMBL" id="MCG7938026.1"/>
    </source>
</evidence>
<dbReference type="PANTHER" id="PTHR42923">
    <property type="entry name" value="PROTOPORPHYRINOGEN OXIDASE"/>
    <property type="match status" value="1"/>
</dbReference>
<name>A0A9E4MYT0_9GAMM</name>
<dbReference type="Gene3D" id="3.50.50.60">
    <property type="entry name" value="FAD/NAD(P)-binding domain"/>
    <property type="match status" value="1"/>
</dbReference>
<dbReference type="AlphaFoldDB" id="A0A9E4MYT0"/>
<feature type="domain" description="Amine oxidase" evidence="1">
    <location>
        <begin position="16"/>
        <end position="280"/>
    </location>
</feature>
<protein>
    <submittedName>
        <fullName evidence="2">FAD-dependent oxidoreductase</fullName>
    </submittedName>
</protein>
<gene>
    <name evidence="2" type="ORF">JAZ04_04095</name>
</gene>
<dbReference type="PANTHER" id="PTHR42923:SF17">
    <property type="entry name" value="AMINE OXIDASE DOMAIN-CONTAINING PROTEIN"/>
    <property type="match status" value="1"/>
</dbReference>
<evidence type="ECO:0000259" key="1">
    <source>
        <dbReference type="Pfam" id="PF01593"/>
    </source>
</evidence>
<dbReference type="InterPro" id="IPR036188">
    <property type="entry name" value="FAD/NAD-bd_sf"/>
</dbReference>
<sequence length="450" mass="51173">MKQNDIKRIGIVGSGIAGLSAAWLLKNRYQVDLYEQNDYVGGHTHTIEVLEGSGMIPIDTGFIVYNEPNYPLLTALLDYLDVETQNTDMSFAVSIDSGSLEYAGDNLKKLFAQRQNLFDFQFLSMIKEIVRFNNQCQNHLHQGDYSISLGDFLDLNGYNHQFRYNYLLPMAAAIWSCPTSTMLSFPFSSFAQFFKNHGLVKLKNRPQWKTLVGGSWQYVKVMADSLGSRIKINQSVASVRRTSSGVEITTKSGHKESYDALIIASHADQAVALIENPNPLEADCLGKFRYQDNTVYLHTDRGLMPRLRDVWSSWNYIADDELETQERAVSVSYWMNRLQRLKAEKDYFVSLNPLQPPQEEQLIEKMVYQHPVFDHGAMWAQQQLNEIQGKQRIWYCGSYLGYGFHEDALRSSVEVAASLGVEVPWLKQTQAITLQPDMDQLASLARSVGV</sequence>
<dbReference type="Gene3D" id="3.30.70.1990">
    <property type="match status" value="1"/>
</dbReference>
<reference evidence="2" key="1">
    <citation type="journal article" date="2021" name="Proc. Natl. Acad. Sci. U.S.A.">
        <title>Global biogeography of chemosynthetic symbionts reveals both localized and globally distributed symbiont groups. .</title>
        <authorList>
            <person name="Osvatic J.T."/>
            <person name="Wilkins L.G.E."/>
            <person name="Leibrecht L."/>
            <person name="Leray M."/>
            <person name="Zauner S."/>
            <person name="Polzin J."/>
            <person name="Camacho Y."/>
            <person name="Gros O."/>
            <person name="van Gils J.A."/>
            <person name="Eisen J.A."/>
            <person name="Petersen J.M."/>
            <person name="Yuen B."/>
        </authorList>
    </citation>
    <scope>NUCLEOTIDE SEQUENCE</scope>
    <source>
        <strain evidence="2">MAGL173</strain>
    </source>
</reference>
<dbReference type="SUPFAM" id="SSF51905">
    <property type="entry name" value="FAD/NAD(P)-binding domain"/>
    <property type="match status" value="1"/>
</dbReference>
<dbReference type="Pfam" id="PF01593">
    <property type="entry name" value="Amino_oxidase"/>
    <property type="match status" value="1"/>
</dbReference>
<dbReference type="Proteomes" id="UP000886687">
    <property type="component" value="Unassembled WGS sequence"/>
</dbReference>
<dbReference type="InterPro" id="IPR002937">
    <property type="entry name" value="Amino_oxidase"/>
</dbReference>
<dbReference type="FunFam" id="1.10.405.20:FF:000001">
    <property type="entry name" value="Amine oxidase"/>
    <property type="match status" value="1"/>
</dbReference>
<evidence type="ECO:0000313" key="3">
    <source>
        <dbReference type="Proteomes" id="UP000886687"/>
    </source>
</evidence>
<accession>A0A9E4MYT0</accession>